<feature type="compositionally biased region" description="Basic and acidic residues" evidence="1">
    <location>
        <begin position="412"/>
        <end position="442"/>
    </location>
</feature>
<feature type="compositionally biased region" description="Basic and acidic residues" evidence="1">
    <location>
        <begin position="1294"/>
        <end position="1303"/>
    </location>
</feature>
<reference evidence="3 4" key="1">
    <citation type="submission" date="2024-04" db="EMBL/GenBank/DDBJ databases">
        <authorList>
            <person name="Waldvogel A.-M."/>
            <person name="Schoenle A."/>
        </authorList>
    </citation>
    <scope>NUCLEOTIDE SEQUENCE [LARGE SCALE GENOMIC DNA]</scope>
</reference>
<feature type="region of interest" description="Disordered" evidence="1">
    <location>
        <begin position="1"/>
        <end position="93"/>
    </location>
</feature>
<dbReference type="PANTHER" id="PTHR22042">
    <property type="entry name" value="TANKYRASE 1 BINDING PROTEIN"/>
    <property type="match status" value="1"/>
</dbReference>
<feature type="region of interest" description="Disordered" evidence="1">
    <location>
        <begin position="320"/>
        <end position="364"/>
    </location>
</feature>
<feature type="compositionally biased region" description="Polar residues" evidence="1">
    <location>
        <begin position="1029"/>
        <end position="1047"/>
    </location>
</feature>
<feature type="compositionally biased region" description="Basic and acidic residues" evidence="1">
    <location>
        <begin position="955"/>
        <end position="967"/>
    </location>
</feature>
<feature type="region of interest" description="Disordered" evidence="1">
    <location>
        <begin position="810"/>
        <end position="1047"/>
    </location>
</feature>
<evidence type="ECO:0000313" key="4">
    <source>
        <dbReference type="Proteomes" id="UP001497482"/>
    </source>
</evidence>
<dbReference type="InterPro" id="IPR032764">
    <property type="entry name" value="Tankyrase-bd_C"/>
</dbReference>
<feature type="compositionally biased region" description="Basic and acidic residues" evidence="1">
    <location>
        <begin position="190"/>
        <end position="202"/>
    </location>
</feature>
<feature type="compositionally biased region" description="Basic and acidic residues" evidence="1">
    <location>
        <begin position="334"/>
        <end position="364"/>
    </location>
</feature>
<protein>
    <recommendedName>
        <fullName evidence="2">Tankyrase 1-binding protein C-terminal domain-containing protein</fullName>
    </recommendedName>
</protein>
<evidence type="ECO:0000313" key="3">
    <source>
        <dbReference type="EMBL" id="CAL1616354.1"/>
    </source>
</evidence>
<feature type="compositionally biased region" description="Polar residues" evidence="1">
    <location>
        <begin position="1318"/>
        <end position="1331"/>
    </location>
</feature>
<feature type="compositionally biased region" description="Polar residues" evidence="1">
    <location>
        <begin position="324"/>
        <end position="333"/>
    </location>
</feature>
<accession>A0AAV2MT90</accession>
<dbReference type="InterPro" id="IPR040006">
    <property type="entry name" value="TNKS1BP1-like"/>
</dbReference>
<feature type="domain" description="Tankyrase 1-binding protein C-terminal" evidence="2">
    <location>
        <begin position="1348"/>
        <end position="1514"/>
    </location>
</feature>
<feature type="compositionally biased region" description="Polar residues" evidence="1">
    <location>
        <begin position="1273"/>
        <end position="1287"/>
    </location>
</feature>
<keyword evidence="4" id="KW-1185">Reference proteome</keyword>
<dbReference type="Pfam" id="PF15327">
    <property type="entry name" value="Tankyrase_bdg_C"/>
    <property type="match status" value="1"/>
</dbReference>
<gene>
    <name evidence="3" type="ORF">KC01_LOCUS42124</name>
</gene>
<name>A0AAV2MT90_KNICA</name>
<proteinExistence type="predicted"/>
<organism evidence="3 4">
    <name type="scientific">Knipowitschia caucasica</name>
    <name type="common">Caucasian dwarf goby</name>
    <name type="synonym">Pomatoschistus caucasicus</name>
    <dbReference type="NCBI Taxonomy" id="637954"/>
    <lineage>
        <taxon>Eukaryota</taxon>
        <taxon>Metazoa</taxon>
        <taxon>Chordata</taxon>
        <taxon>Craniata</taxon>
        <taxon>Vertebrata</taxon>
        <taxon>Euteleostomi</taxon>
        <taxon>Actinopterygii</taxon>
        <taxon>Neopterygii</taxon>
        <taxon>Teleostei</taxon>
        <taxon>Neoteleostei</taxon>
        <taxon>Acanthomorphata</taxon>
        <taxon>Gobiaria</taxon>
        <taxon>Gobiiformes</taxon>
        <taxon>Gobioidei</taxon>
        <taxon>Gobiidae</taxon>
        <taxon>Gobiinae</taxon>
        <taxon>Knipowitschia</taxon>
    </lineage>
</organism>
<dbReference type="SMART" id="SM01319">
    <property type="entry name" value="Tankyrase_bdg_C"/>
    <property type="match status" value="1"/>
</dbReference>
<feature type="compositionally biased region" description="Polar residues" evidence="1">
    <location>
        <begin position="1"/>
        <end position="13"/>
    </location>
</feature>
<evidence type="ECO:0000259" key="2">
    <source>
        <dbReference type="SMART" id="SM01319"/>
    </source>
</evidence>
<feature type="compositionally biased region" description="Polar residues" evidence="1">
    <location>
        <begin position="245"/>
        <end position="259"/>
    </location>
</feature>
<feature type="region of interest" description="Disordered" evidence="1">
    <location>
        <begin position="1136"/>
        <end position="1190"/>
    </location>
</feature>
<dbReference type="EMBL" id="OZ035831">
    <property type="protein sequence ID" value="CAL1616354.1"/>
    <property type="molecule type" value="Genomic_DNA"/>
</dbReference>
<sequence>MQLTVDKTTPNQSPVLKPVLKPRPLPLDLTKRFSPDPAVSLNDTPDHHDAGKAPQKRDEDPTRTPSNEKAFEDLDDEMKTPKSEGPNTMLFPKETEALTVRASVFENVIEKHNVLMVDEKKHEKTTLENTDEEGLLVTATYKEPVSPSGPVRVLHAVDTVPAAEESTVSSEIIPSAQREDKAMTLRSRRSVREKSPPEKRSSEQTSNAPRYLRVGALPKWTLENDMDVETAMPKEKESDFVVDDPSTTTAKRLKTQQTEEQVKPRATYFALTGQMQEAVTATSNAVDNVPFSDPSAQLTSQGKVLPFKRNTSLDEAFGIMPESTADTSNLNTETQREKQKQLELNRQAELERRKEREMQCEYERQRQIAFEKEKQESEENQRALDIQKQIELERQKHLEFERQRQLKLKQQRQLEVEKRRQSELDRQKQNELERQKQVEVERQKQAEIERLRQIELDKQRQIEMEDQIKLEFKKQEIERQKQLELENQRKQEVERQRQIEFERQCQIERQKELAMEKQRLIEAEQQKLRAIERQKQNEMELERQRQIEKEKQEKRELEKQMELEKQKHIERKLELERQKEIELEKQRLDELERHKMLEIERENQLEKERQRQLDKERHEMEMQRQREEERRQKELDRERQLMEKQEKQRKLAEAEEQERRRRERQQVVELEKQRLREKLEKEQAEKLRLMALEQEALRLREVEKERQLERERQLEMERDMQREQELQWHKELEAQRQKQLDMERQELEKQRLREQRKLAEAEEQERRRRERQQVLELEKQRLREKLEKEQAEKLRLMALEQEALRLREVEKERQLERERQLEMERDMQREQELQRHTELERQRQKQLAMERQEMEKQRIRQQEQERERQMREDLDRMKELERRQLQEFDKQKLAERQQIHELEKRRVKEKMEREGAERMRQVSKQQEAERQRLKEKQKKEEQERIRLESAALRPKVVDLDSVLRNEQSRGSSRGDPSTRWKEPSPKSEKPLRPGILGIDTLGTQSQPSPNRDLFPVVGIQEEHPRIPMSPQNTGGLQSPNWMTSPQNPWEVRSIEMSVDKPEEPKKSFSKTSLEQLLQRQEVRRQSSRRRWSGLVVDDPFQMGQFSGPEIKPAAPTPTVSISAASEQVWLSRDEPQAQIRAEGPSQRRTQGSTELNRIRSRSMSRHSTPSSSAVENSLSRIRSRSAHRDEAQDSLYLGDKITVAQSQMTGWVGNVRRSFHGALGFLRSGQGEDGTGDFKRTNSLRSLASRSRDSIRRFSLRSQQRLSLRRRTAPNTPIAVQQKQNTSTEDESKDSETPVHETDSQYGTWETGLHSEDSLTPATPSSNLSPSPTKPHVETDAADQLASSDLLPFPDVPVTLLNTSAQRSRAQLGKKRAPPTRPSRAARLTQPDAAVSEDLIFQDSTEEKPEIKEEDSDSEEQPKGSDAGPTAASSQPQRVALFPGMDQSALMAQLKKRGDSDNQTDGSAPVPSQLSRSPKSPFLPRASRVLPPPGGKENNEEDSPQWLKELKSKKRLSQYESES</sequence>
<feature type="compositionally biased region" description="Basic and acidic residues" evidence="1">
    <location>
        <begin position="810"/>
        <end position="947"/>
    </location>
</feature>
<dbReference type="Proteomes" id="UP001497482">
    <property type="component" value="Chromosome 9"/>
</dbReference>
<feature type="region of interest" description="Disordered" evidence="1">
    <location>
        <begin position="592"/>
        <end position="665"/>
    </location>
</feature>
<feature type="compositionally biased region" description="Basic and acidic residues" evidence="1">
    <location>
        <begin position="69"/>
        <end position="82"/>
    </location>
</feature>
<feature type="region of interest" description="Disordered" evidence="1">
    <location>
        <begin position="1226"/>
        <end position="1523"/>
    </location>
</feature>
<feature type="region of interest" description="Disordered" evidence="1">
    <location>
        <begin position="232"/>
        <end position="259"/>
    </location>
</feature>
<feature type="compositionally biased region" description="Basic and acidic residues" evidence="1">
    <location>
        <begin position="976"/>
        <end position="991"/>
    </location>
</feature>
<feature type="region of interest" description="Disordered" evidence="1">
    <location>
        <begin position="534"/>
        <end position="563"/>
    </location>
</feature>
<feature type="compositionally biased region" description="Polar residues" evidence="1">
    <location>
        <begin position="1146"/>
        <end position="1155"/>
    </location>
</feature>
<feature type="compositionally biased region" description="Polar residues" evidence="1">
    <location>
        <begin position="1461"/>
        <end position="1478"/>
    </location>
</feature>
<evidence type="ECO:0000256" key="1">
    <source>
        <dbReference type="SAM" id="MobiDB-lite"/>
    </source>
</evidence>
<dbReference type="PANTHER" id="PTHR22042:SF3">
    <property type="entry name" value="RIKEN CDNA 2900026A02 GENE"/>
    <property type="match status" value="1"/>
</dbReference>
<feature type="compositionally biased region" description="Basic and acidic residues" evidence="1">
    <location>
        <begin position="44"/>
        <end position="62"/>
    </location>
</feature>
<feature type="region of interest" description="Disordered" evidence="1">
    <location>
        <begin position="162"/>
        <end position="210"/>
    </location>
</feature>
<feature type="region of interest" description="Disordered" evidence="1">
    <location>
        <begin position="405"/>
        <end position="442"/>
    </location>
</feature>
<feature type="compositionally biased region" description="Polar residues" evidence="1">
    <location>
        <begin position="1360"/>
        <end position="1369"/>
    </location>
</feature>